<keyword evidence="2" id="KW-1185">Reference proteome</keyword>
<dbReference type="Proteomes" id="UP001227268">
    <property type="component" value="Unassembled WGS sequence"/>
</dbReference>
<comment type="caution">
    <text evidence="1">The sequence shown here is derived from an EMBL/GenBank/DDBJ whole genome shotgun (WGS) entry which is preliminary data.</text>
</comment>
<name>A0ACC2V3R5_9TREE</name>
<protein>
    <submittedName>
        <fullName evidence="1">Uncharacterized protein</fullName>
    </submittedName>
</protein>
<sequence length="591" mass="64393">MDILNRPHFSRTTTSHSITPSTSSPDDQYMRILADEAYARRYPSTPSGRSVAGSSYRTFGISGSGGSGGGLTEEQYRILGEFQRVVYGAGGGRSLLVDDDEREEREDDMDRVDAAQKKEQLRLFLEQHFEADCVYESPLITLHSRPLIMDAITLSSDLNSSRLPSIYPRALLQHSGTIARWGLRKLFGSQSAVPGEKGKDVESAQSKVELYAGGRVEQIVRALVPWLVNDPAAGGSRNAEGAEAEGWWEVWHVSSECTELGGFETWHGCHTGIIDHTITLKLLPSLLGMAAEPSQATTPDDGYPFTQYQSVVGASAFTSPAPSTSYLPSHYATHSHPHPHPHPLLRLRTRTRPVPVPAPQNSSTLLPVAAIQKALATLLTFQLRVRTFVEFNEQGRVGYVRDLVDVRDVWEAVVPFGRGAGWVGRRVCGVLVAGLGRVFGPSPSDGERPSWEREREREKDRKGKEKDGAGLHSHQLALQDAAAPLVLPEGKVPVPTACVPEASNTMYPGVPLKIQQLSALPAVAQQPAQQPQLHALPNVLGLQEAWSSSLPRPTFHPTSAALVQAQTQMTTSHDAYFAAPDVDRGAETSEH</sequence>
<accession>A0ACC2V3R5</accession>
<proteinExistence type="predicted"/>
<reference evidence="1" key="1">
    <citation type="submission" date="2023-04" db="EMBL/GenBank/DDBJ databases">
        <title>Draft Genome sequencing of Naganishia species isolated from polar environments using Oxford Nanopore Technology.</title>
        <authorList>
            <person name="Leo P."/>
            <person name="Venkateswaran K."/>
        </authorList>
    </citation>
    <scope>NUCLEOTIDE SEQUENCE</scope>
    <source>
        <strain evidence="1">MNA-CCFEE 5423</strain>
    </source>
</reference>
<evidence type="ECO:0000313" key="1">
    <source>
        <dbReference type="EMBL" id="KAJ9093212.1"/>
    </source>
</evidence>
<organism evidence="1 2">
    <name type="scientific">Naganishia friedmannii</name>
    <dbReference type="NCBI Taxonomy" id="89922"/>
    <lineage>
        <taxon>Eukaryota</taxon>
        <taxon>Fungi</taxon>
        <taxon>Dikarya</taxon>
        <taxon>Basidiomycota</taxon>
        <taxon>Agaricomycotina</taxon>
        <taxon>Tremellomycetes</taxon>
        <taxon>Filobasidiales</taxon>
        <taxon>Filobasidiaceae</taxon>
        <taxon>Naganishia</taxon>
    </lineage>
</organism>
<evidence type="ECO:0000313" key="2">
    <source>
        <dbReference type="Proteomes" id="UP001227268"/>
    </source>
</evidence>
<dbReference type="EMBL" id="JASBWT010000032">
    <property type="protein sequence ID" value="KAJ9093212.1"/>
    <property type="molecule type" value="Genomic_DNA"/>
</dbReference>
<gene>
    <name evidence="1" type="ORF">QFC21_006529</name>
</gene>